<feature type="region of interest" description="Disordered" evidence="1">
    <location>
        <begin position="531"/>
        <end position="677"/>
    </location>
</feature>
<dbReference type="EMBL" id="JABEXW010000988">
    <property type="protein sequence ID" value="KAF4949970.1"/>
    <property type="molecule type" value="Genomic_DNA"/>
</dbReference>
<feature type="compositionally biased region" description="Low complexity" evidence="1">
    <location>
        <begin position="452"/>
        <end position="468"/>
    </location>
</feature>
<proteinExistence type="predicted"/>
<organism evidence="2 3">
    <name type="scientific">Fusarium sarcochroum</name>
    <dbReference type="NCBI Taxonomy" id="1208366"/>
    <lineage>
        <taxon>Eukaryota</taxon>
        <taxon>Fungi</taxon>
        <taxon>Dikarya</taxon>
        <taxon>Ascomycota</taxon>
        <taxon>Pezizomycotina</taxon>
        <taxon>Sordariomycetes</taxon>
        <taxon>Hypocreomycetidae</taxon>
        <taxon>Hypocreales</taxon>
        <taxon>Nectriaceae</taxon>
        <taxon>Fusarium</taxon>
        <taxon>Fusarium lateritium species complex</taxon>
    </lineage>
</organism>
<evidence type="ECO:0000313" key="3">
    <source>
        <dbReference type="Proteomes" id="UP000622797"/>
    </source>
</evidence>
<accession>A0A8H4WU08</accession>
<dbReference type="Proteomes" id="UP000622797">
    <property type="component" value="Unassembled WGS sequence"/>
</dbReference>
<feature type="region of interest" description="Disordered" evidence="1">
    <location>
        <begin position="337"/>
        <end position="381"/>
    </location>
</feature>
<feature type="compositionally biased region" description="Low complexity" evidence="1">
    <location>
        <begin position="654"/>
        <end position="664"/>
    </location>
</feature>
<dbReference type="OrthoDB" id="5107053at2759"/>
<feature type="region of interest" description="Disordered" evidence="1">
    <location>
        <begin position="438"/>
        <end position="468"/>
    </location>
</feature>
<feature type="compositionally biased region" description="Low complexity" evidence="1">
    <location>
        <begin position="360"/>
        <end position="380"/>
    </location>
</feature>
<evidence type="ECO:0000256" key="1">
    <source>
        <dbReference type="SAM" id="MobiDB-lite"/>
    </source>
</evidence>
<sequence>MTSRLAGSSNNRATNPRSTSGHLVPNPFRAQVVAPRATQNRQLNAFIESFSRRLQQIRDIPEDEAKAHAKRLAMKTQRKAIVKVSVNVEWARSLGSKGIRDKFQLAGEPLSLVQAVQIPLLQNDHMLLIVKTREHARQIRENEGLLREALHGEKTHAHIQPENFCIVPSAVTKSEIERKMRIHGGIRGATLNYREMFANPMQSLDGWKQETGLDIKKAYWKYGYLWFILEDLDQAKQAVSGGVYTLHGMQTRFITADCPKSMDPQCFKCDGPHPSYFLRSCNHPAIVNMLETCKLYRGPAPWSIVASGPRWTDAYDDGLSDTDSFIEDFLLEQMLSGMDHGNPSQPFSEADGLPTHSHGEPVSRSTSPSPSTCSSSSRLSEIIEESPNRLNKRASGMVLLAAIGQTPHDTTESGASSDAQSSQDVDIDSSFNVVADTPVQSDQLSDSDSESGSDLTLTPTSSMGSVSGLSGSFTFRQAKLPSRDSSSLVPSKRSMAEVGLVSGGNEVKRPHLDPWRPSQVAKAQFEDWTGHFLPTNIGASGLSPKNHRQRKSPTQNKPSRESIPPPKIGFRPTLPSRASSETGASSPSSMCTPAAPRTLSHGPASIMMDGDGHGVGKSSSRPSPAKSPSPEPRGGLQPRSTSKPAKVGLPQKPRQSASQSRLSRQGGGHLNSLAEDDVSDVARDCITCMPMPDKTPKQRRSGQTDMYSFFTPV</sequence>
<name>A0A8H4WU08_9HYPO</name>
<feature type="compositionally biased region" description="Low complexity" evidence="1">
    <location>
        <begin position="575"/>
        <end position="589"/>
    </location>
</feature>
<feature type="compositionally biased region" description="Polar residues" evidence="1">
    <location>
        <begin position="1"/>
        <end position="21"/>
    </location>
</feature>
<feature type="region of interest" description="Disordered" evidence="1">
    <location>
        <begin position="689"/>
        <end position="713"/>
    </location>
</feature>
<feature type="region of interest" description="Disordered" evidence="1">
    <location>
        <begin position="1"/>
        <end position="26"/>
    </location>
</feature>
<reference evidence="2" key="1">
    <citation type="journal article" date="2020" name="BMC Genomics">
        <title>Correction to: Identification and distribution of gene clusters required for synthesis of sphingolipid metabolism inhibitors in diverse species of the filamentous fungus Fusarium.</title>
        <authorList>
            <person name="Kim H.S."/>
            <person name="Lohmar J.M."/>
            <person name="Busman M."/>
            <person name="Brown D.W."/>
            <person name="Naumann T.A."/>
            <person name="Divon H.H."/>
            <person name="Lysoe E."/>
            <person name="Uhlig S."/>
            <person name="Proctor R.H."/>
        </authorList>
    </citation>
    <scope>NUCLEOTIDE SEQUENCE</scope>
    <source>
        <strain evidence="2">NRRL 20472</strain>
    </source>
</reference>
<protein>
    <submittedName>
        <fullName evidence="2">Uncharacterized protein</fullName>
    </submittedName>
</protein>
<comment type="caution">
    <text evidence="2">The sequence shown here is derived from an EMBL/GenBank/DDBJ whole genome shotgun (WGS) entry which is preliminary data.</text>
</comment>
<keyword evidence="3" id="KW-1185">Reference proteome</keyword>
<reference evidence="2" key="2">
    <citation type="submission" date="2020-05" db="EMBL/GenBank/DDBJ databases">
        <authorList>
            <person name="Kim H.-S."/>
            <person name="Proctor R.H."/>
            <person name="Brown D.W."/>
        </authorList>
    </citation>
    <scope>NUCLEOTIDE SEQUENCE</scope>
    <source>
        <strain evidence="2">NRRL 20472</strain>
    </source>
</reference>
<gene>
    <name evidence="2" type="ORF">FSARC_13331</name>
</gene>
<evidence type="ECO:0000313" key="2">
    <source>
        <dbReference type="EMBL" id="KAF4949970.1"/>
    </source>
</evidence>
<dbReference type="AlphaFoldDB" id="A0A8H4WU08"/>